<name>A0A7G8LH34_9CAUD</name>
<dbReference type="RefSeq" id="YP_010678034.1">
    <property type="nucleotide sequence ID" value="NC_071029.1"/>
</dbReference>
<dbReference type="Proteomes" id="UP000515978">
    <property type="component" value="Genome"/>
</dbReference>
<accession>A0A7G8LH34</accession>
<keyword evidence="2" id="KW-1185">Reference proteome</keyword>
<dbReference type="KEGG" id="vg:77954422"/>
<sequence length="65" mass="6881">MAAERYHVVSEGFLPATAKLIRTCEGVVDAAVVAAGTPTDMRLLAAKLNAAEESLDRVKALIPEE</sequence>
<reference evidence="2" key="1">
    <citation type="submission" date="2020-06" db="EMBL/GenBank/DDBJ databases">
        <authorList>
            <person name="Elezi E."/>
            <person name="DeCiucis M.A."/>
            <person name="Improta C.A."/>
            <person name="Lewis D."/>
            <person name="Lynch B.R."/>
            <person name="Myers T.S."/>
            <person name="Rokas S."/>
            <person name="Vargas L.D."/>
            <person name="Edgington N.P."/>
            <person name="Garlena R.A."/>
            <person name="Russell D.A."/>
            <person name="Pope W.H."/>
            <person name="Jacobs-Sera D."/>
            <person name="Hatfull G.F."/>
        </authorList>
    </citation>
    <scope>NUCLEOTIDE SEQUENCE [LARGE SCALE GENOMIC DNA]</scope>
</reference>
<evidence type="ECO:0000313" key="2">
    <source>
        <dbReference type="Proteomes" id="UP000515978"/>
    </source>
</evidence>
<organism evidence="1 2">
    <name type="scientific">Arthrobacter phage Elezi</name>
    <dbReference type="NCBI Taxonomy" id="2762410"/>
    <lineage>
        <taxon>Viruses</taxon>
        <taxon>Duplodnaviria</taxon>
        <taxon>Heunggongvirae</taxon>
        <taxon>Uroviricota</taxon>
        <taxon>Caudoviricetes</taxon>
        <taxon>Casidaviridae</taxon>
        <taxon>Yangvirus</taxon>
        <taxon>Yangvirus elezi</taxon>
    </lineage>
</organism>
<proteinExistence type="predicted"/>
<dbReference type="EMBL" id="MT639653">
    <property type="protein sequence ID" value="QNJ56556.1"/>
    <property type="molecule type" value="Genomic_DNA"/>
</dbReference>
<evidence type="ECO:0000313" key="1">
    <source>
        <dbReference type="EMBL" id="QNJ56556.1"/>
    </source>
</evidence>
<gene>
    <name evidence="1" type="primary">56</name>
    <name evidence="1" type="ORF">SEA_ELEZI_56</name>
</gene>
<dbReference type="GeneID" id="77954422"/>
<protein>
    <submittedName>
        <fullName evidence="1">Uncharacterized protein</fullName>
    </submittedName>
</protein>